<dbReference type="EMBL" id="JBJKBG010000001">
    <property type="protein sequence ID" value="KAL3756042.1"/>
    <property type="molecule type" value="Genomic_DNA"/>
</dbReference>
<comment type="caution">
    <text evidence="1">The sequence shown here is derived from an EMBL/GenBank/DDBJ whole genome shotgun (WGS) entry which is preliminary data.</text>
</comment>
<gene>
    <name evidence="1" type="ORF">ACJRO7_002989</name>
</gene>
<evidence type="ECO:0000313" key="2">
    <source>
        <dbReference type="Proteomes" id="UP001634007"/>
    </source>
</evidence>
<dbReference type="AlphaFoldDB" id="A0ABD3LXA2"/>
<evidence type="ECO:0000313" key="1">
    <source>
        <dbReference type="EMBL" id="KAL3756042.1"/>
    </source>
</evidence>
<dbReference type="Gene3D" id="3.80.10.10">
    <property type="entry name" value="Ribonuclease Inhibitor"/>
    <property type="match status" value="2"/>
</dbReference>
<dbReference type="Proteomes" id="UP001634007">
    <property type="component" value="Unassembled WGS sequence"/>
</dbReference>
<feature type="non-terminal residue" evidence="1">
    <location>
        <position position="110"/>
    </location>
</feature>
<sequence>NRLSSGFPSSFENLKQLTNLDLFGNNLHGDILGALWNLKDLQELYLESLNLNGVLNVNDLFRLKNLRRLSLSYNNISFTKSFINATTLKLMYLKLDSCNLIEFPQFIGYL</sequence>
<dbReference type="InterPro" id="IPR052592">
    <property type="entry name" value="LRR-RLK"/>
</dbReference>
<keyword evidence="2" id="KW-1185">Reference proteome</keyword>
<feature type="non-terminal residue" evidence="1">
    <location>
        <position position="1"/>
    </location>
</feature>
<dbReference type="InterPro" id="IPR032675">
    <property type="entry name" value="LRR_dom_sf"/>
</dbReference>
<name>A0ABD3LXA2_EUCGL</name>
<protein>
    <submittedName>
        <fullName evidence="1">Uncharacterized protein</fullName>
    </submittedName>
</protein>
<proteinExistence type="predicted"/>
<dbReference type="InterPro" id="IPR001611">
    <property type="entry name" value="Leu-rich_rpt"/>
</dbReference>
<dbReference type="Pfam" id="PF00560">
    <property type="entry name" value="LRR_1"/>
    <property type="match status" value="2"/>
</dbReference>
<accession>A0ABD3LXA2</accession>
<dbReference type="SUPFAM" id="SSF52058">
    <property type="entry name" value="L domain-like"/>
    <property type="match status" value="1"/>
</dbReference>
<reference evidence="1 2" key="1">
    <citation type="submission" date="2024-11" db="EMBL/GenBank/DDBJ databases">
        <title>Chromosome-level genome assembly of Eucalyptus globulus Labill. provides insights into its genome evolution.</title>
        <authorList>
            <person name="Li X."/>
        </authorList>
    </citation>
    <scope>NUCLEOTIDE SEQUENCE [LARGE SCALE GENOMIC DNA]</scope>
    <source>
        <strain evidence="1">CL2024</strain>
        <tissue evidence="1">Fresh tender leaves</tissue>
    </source>
</reference>
<dbReference type="PANTHER" id="PTHR48054">
    <property type="entry name" value="RECEPTOR KINASE-LIKE PROTEIN XA21"/>
    <property type="match status" value="1"/>
</dbReference>
<dbReference type="PANTHER" id="PTHR48054:SF82">
    <property type="entry name" value="LRR RECEPTOR-LIKE SERINE_THREONINE-PROTEIN KINASE FLS2"/>
    <property type="match status" value="1"/>
</dbReference>
<organism evidence="1 2">
    <name type="scientific">Eucalyptus globulus</name>
    <name type="common">Tasmanian blue gum</name>
    <dbReference type="NCBI Taxonomy" id="34317"/>
    <lineage>
        <taxon>Eukaryota</taxon>
        <taxon>Viridiplantae</taxon>
        <taxon>Streptophyta</taxon>
        <taxon>Embryophyta</taxon>
        <taxon>Tracheophyta</taxon>
        <taxon>Spermatophyta</taxon>
        <taxon>Magnoliopsida</taxon>
        <taxon>eudicotyledons</taxon>
        <taxon>Gunneridae</taxon>
        <taxon>Pentapetalae</taxon>
        <taxon>rosids</taxon>
        <taxon>malvids</taxon>
        <taxon>Myrtales</taxon>
        <taxon>Myrtaceae</taxon>
        <taxon>Myrtoideae</taxon>
        <taxon>Eucalypteae</taxon>
        <taxon>Eucalyptus</taxon>
    </lineage>
</organism>